<name>A0AAN4ZH44_9BILA</name>
<keyword evidence="6" id="KW-1185">Reference proteome</keyword>
<reference evidence="6" key="1">
    <citation type="submission" date="2022-10" db="EMBL/GenBank/DDBJ databases">
        <title>Genome assembly of Pristionchus species.</title>
        <authorList>
            <person name="Yoshida K."/>
            <person name="Sommer R.J."/>
        </authorList>
    </citation>
    <scope>NUCLEOTIDE SEQUENCE [LARGE SCALE GENOMIC DNA]</scope>
    <source>
        <strain evidence="6">RS5460</strain>
    </source>
</reference>
<dbReference type="Proteomes" id="UP001328107">
    <property type="component" value="Unassembled WGS sequence"/>
</dbReference>
<sequence length="131" mass="14579">ISMKQTTDTPLLVEANEEEEQPSCFARFLKLAYKADEEDDEDLSSVEPVSFLELFRFASSSEILAIGAGVILSVLIGLCSPAYIYLSGTLTTLYVDVEKPEGDLEFLHHIWRLSSLYGVLFVVTFALGYTE</sequence>
<dbReference type="Gene3D" id="1.20.1560.10">
    <property type="entry name" value="ABC transporter type 1, transmembrane domain"/>
    <property type="match status" value="1"/>
</dbReference>
<keyword evidence="1 4" id="KW-0812">Transmembrane</keyword>
<evidence type="ECO:0000313" key="5">
    <source>
        <dbReference type="EMBL" id="GMR37570.1"/>
    </source>
</evidence>
<dbReference type="GO" id="GO:0016020">
    <property type="term" value="C:membrane"/>
    <property type="evidence" value="ECO:0007669"/>
    <property type="project" value="InterPro"/>
</dbReference>
<protein>
    <submittedName>
        <fullName evidence="5">Uncharacterized protein</fullName>
    </submittedName>
</protein>
<dbReference type="GO" id="GO:0005524">
    <property type="term" value="F:ATP binding"/>
    <property type="evidence" value="ECO:0007669"/>
    <property type="project" value="InterPro"/>
</dbReference>
<feature type="non-terminal residue" evidence="5">
    <location>
        <position position="1"/>
    </location>
</feature>
<feature type="non-terminal residue" evidence="5">
    <location>
        <position position="131"/>
    </location>
</feature>
<proteinExistence type="predicted"/>
<keyword evidence="2 4" id="KW-1133">Transmembrane helix</keyword>
<feature type="transmembrane region" description="Helical" evidence="4">
    <location>
        <begin position="106"/>
        <end position="129"/>
    </location>
</feature>
<evidence type="ECO:0000256" key="1">
    <source>
        <dbReference type="ARBA" id="ARBA00022692"/>
    </source>
</evidence>
<evidence type="ECO:0000313" key="6">
    <source>
        <dbReference type="Proteomes" id="UP001328107"/>
    </source>
</evidence>
<dbReference type="InterPro" id="IPR036640">
    <property type="entry name" value="ABC1_TM_sf"/>
</dbReference>
<dbReference type="EMBL" id="BTRK01000002">
    <property type="protein sequence ID" value="GMR37570.1"/>
    <property type="molecule type" value="Genomic_DNA"/>
</dbReference>
<gene>
    <name evidence="5" type="ORF">PMAYCL1PPCAC_07765</name>
</gene>
<dbReference type="SUPFAM" id="SSF90123">
    <property type="entry name" value="ABC transporter transmembrane region"/>
    <property type="match status" value="1"/>
</dbReference>
<accession>A0AAN4ZH44</accession>
<feature type="transmembrane region" description="Helical" evidence="4">
    <location>
        <begin position="63"/>
        <end position="86"/>
    </location>
</feature>
<dbReference type="AlphaFoldDB" id="A0AAN4ZH44"/>
<keyword evidence="3 4" id="KW-0472">Membrane</keyword>
<organism evidence="5 6">
    <name type="scientific">Pristionchus mayeri</name>
    <dbReference type="NCBI Taxonomy" id="1317129"/>
    <lineage>
        <taxon>Eukaryota</taxon>
        <taxon>Metazoa</taxon>
        <taxon>Ecdysozoa</taxon>
        <taxon>Nematoda</taxon>
        <taxon>Chromadorea</taxon>
        <taxon>Rhabditida</taxon>
        <taxon>Rhabditina</taxon>
        <taxon>Diplogasteromorpha</taxon>
        <taxon>Diplogasteroidea</taxon>
        <taxon>Neodiplogasteridae</taxon>
        <taxon>Pristionchus</taxon>
    </lineage>
</organism>
<evidence type="ECO:0000256" key="2">
    <source>
        <dbReference type="ARBA" id="ARBA00022989"/>
    </source>
</evidence>
<comment type="caution">
    <text evidence="5">The sequence shown here is derived from an EMBL/GenBank/DDBJ whole genome shotgun (WGS) entry which is preliminary data.</text>
</comment>
<evidence type="ECO:0000256" key="3">
    <source>
        <dbReference type="ARBA" id="ARBA00023136"/>
    </source>
</evidence>
<evidence type="ECO:0000256" key="4">
    <source>
        <dbReference type="SAM" id="Phobius"/>
    </source>
</evidence>